<dbReference type="RefSeq" id="WP_090854250.1">
    <property type="nucleotide sequence ID" value="NZ_FNJU01000005.1"/>
</dbReference>
<evidence type="ECO:0008006" key="3">
    <source>
        <dbReference type="Google" id="ProtNLM"/>
    </source>
</evidence>
<dbReference type="AlphaFoldDB" id="A0A1H0UPW4"/>
<keyword evidence="2" id="KW-1185">Reference proteome</keyword>
<dbReference type="Gene3D" id="1.20.1260.10">
    <property type="match status" value="2"/>
</dbReference>
<gene>
    <name evidence="1" type="ORF">SAMN05216565_10582</name>
</gene>
<dbReference type="Pfam" id="PF11553">
    <property type="entry name" value="DUF3231"/>
    <property type="match status" value="2"/>
</dbReference>
<dbReference type="EMBL" id="FNJU01000005">
    <property type="protein sequence ID" value="SDP68191.1"/>
    <property type="molecule type" value="Genomic_DNA"/>
</dbReference>
<dbReference type="STRING" id="930152.SAMN05216565_10582"/>
<dbReference type="Proteomes" id="UP000199159">
    <property type="component" value="Unassembled WGS sequence"/>
</dbReference>
<accession>A0A1H0UPW4</accession>
<organism evidence="1 2">
    <name type="scientific">Litchfieldia salsa</name>
    <dbReference type="NCBI Taxonomy" id="930152"/>
    <lineage>
        <taxon>Bacteria</taxon>
        <taxon>Bacillati</taxon>
        <taxon>Bacillota</taxon>
        <taxon>Bacilli</taxon>
        <taxon>Bacillales</taxon>
        <taxon>Bacillaceae</taxon>
        <taxon>Litchfieldia</taxon>
    </lineage>
</organism>
<sequence>MTNHKSIPITSSELGYLWTGFSINDMSKWFLTAFLGLTKDEEIKDLYVFALQITNDLLSERNTILNNEGYPVPIGFSEEDIELNATPLFSNRFLLKYLHTGARLGLEFHSKSLALSTRADVRQYNINCLKSSIRLNDKIVDLLLKKGIYWRTPTLPAPHAPEYIQKSSYLNSWFGDTRPLNSMELANLYQILDLLIIMEALCIGFEQTAKLEETLELVREGMTSIKNQYNTLTDLLKRNNLPIPSSYSAEVIDSKERVFSDRIMVTHLAGLYGSLISQYGFSLGAVMRHDLVKMYTQQIVRAGVLSESITRFLIEKEWIEKIPGALSREV</sequence>
<name>A0A1H0UPW4_9BACI</name>
<reference evidence="2" key="1">
    <citation type="submission" date="2016-10" db="EMBL/GenBank/DDBJ databases">
        <authorList>
            <person name="Varghese N."/>
            <person name="Submissions S."/>
        </authorList>
    </citation>
    <scope>NUCLEOTIDE SEQUENCE [LARGE SCALE GENOMIC DNA]</scope>
    <source>
        <strain evidence="2">IBRC-M10078</strain>
    </source>
</reference>
<dbReference type="OrthoDB" id="2810166at2"/>
<dbReference type="InterPro" id="IPR021617">
    <property type="entry name" value="DUF3231"/>
</dbReference>
<evidence type="ECO:0000313" key="1">
    <source>
        <dbReference type="EMBL" id="SDP68191.1"/>
    </source>
</evidence>
<protein>
    <recommendedName>
        <fullName evidence="3">DUF3231 family protein</fullName>
    </recommendedName>
</protein>
<proteinExistence type="predicted"/>
<dbReference type="InterPro" id="IPR012347">
    <property type="entry name" value="Ferritin-like"/>
</dbReference>
<evidence type="ECO:0000313" key="2">
    <source>
        <dbReference type="Proteomes" id="UP000199159"/>
    </source>
</evidence>